<feature type="region of interest" description="Disordered" evidence="1">
    <location>
        <begin position="141"/>
        <end position="186"/>
    </location>
</feature>
<sequence>MLAAQSPLSGHQSTPPPKSGRKPLQPKNALNTPITPSEKPKPKQDPEWIKISLDDNSNKENIAPSNYATHIKAECFPVESFDASLAEELSAIREKVERLRIDKQKTEKKLRERDLILDMKMEEIVQRGEVQRELEIERISPLLSLREKEGESNTNENQTKEKRRDKQNRESRLQSLNSEQEIENSS</sequence>
<dbReference type="EMBL" id="OU503044">
    <property type="protein sequence ID" value="CAI9768422.1"/>
    <property type="molecule type" value="Genomic_DNA"/>
</dbReference>
<evidence type="ECO:0000313" key="3">
    <source>
        <dbReference type="Proteomes" id="UP000834106"/>
    </source>
</evidence>
<name>A0AAD1ZEM1_9LAMI</name>
<organism evidence="2 3">
    <name type="scientific">Fraxinus pennsylvanica</name>
    <dbReference type="NCBI Taxonomy" id="56036"/>
    <lineage>
        <taxon>Eukaryota</taxon>
        <taxon>Viridiplantae</taxon>
        <taxon>Streptophyta</taxon>
        <taxon>Embryophyta</taxon>
        <taxon>Tracheophyta</taxon>
        <taxon>Spermatophyta</taxon>
        <taxon>Magnoliopsida</taxon>
        <taxon>eudicotyledons</taxon>
        <taxon>Gunneridae</taxon>
        <taxon>Pentapetalae</taxon>
        <taxon>asterids</taxon>
        <taxon>lamiids</taxon>
        <taxon>Lamiales</taxon>
        <taxon>Oleaceae</taxon>
        <taxon>Oleeae</taxon>
        <taxon>Fraxinus</taxon>
    </lineage>
</organism>
<gene>
    <name evidence="2" type="ORF">FPE_LOCUS15852</name>
</gene>
<evidence type="ECO:0000313" key="2">
    <source>
        <dbReference type="EMBL" id="CAI9768422.1"/>
    </source>
</evidence>
<feature type="compositionally biased region" description="Basic and acidic residues" evidence="1">
    <location>
        <begin position="158"/>
        <end position="172"/>
    </location>
</feature>
<accession>A0AAD1ZEM1</accession>
<reference evidence="2" key="1">
    <citation type="submission" date="2023-05" db="EMBL/GenBank/DDBJ databases">
        <authorList>
            <person name="Huff M."/>
        </authorList>
    </citation>
    <scope>NUCLEOTIDE SEQUENCE</scope>
</reference>
<feature type="compositionally biased region" description="Polar residues" evidence="1">
    <location>
        <begin position="1"/>
        <end position="13"/>
    </location>
</feature>
<dbReference type="PANTHER" id="PTHR36790">
    <property type="entry name" value="MYELIN TRANSCRIPTION FACTOR"/>
    <property type="match status" value="1"/>
</dbReference>
<protein>
    <submittedName>
        <fullName evidence="2">Uncharacterized protein</fullName>
    </submittedName>
</protein>
<proteinExistence type="predicted"/>
<evidence type="ECO:0000256" key="1">
    <source>
        <dbReference type="SAM" id="MobiDB-lite"/>
    </source>
</evidence>
<dbReference type="Proteomes" id="UP000834106">
    <property type="component" value="Chromosome 9"/>
</dbReference>
<feature type="compositionally biased region" description="Basic and acidic residues" evidence="1">
    <location>
        <begin position="38"/>
        <end position="47"/>
    </location>
</feature>
<dbReference type="AlphaFoldDB" id="A0AAD1ZEM1"/>
<feature type="compositionally biased region" description="Polar residues" evidence="1">
    <location>
        <begin position="173"/>
        <end position="186"/>
    </location>
</feature>
<keyword evidence="3" id="KW-1185">Reference proteome</keyword>
<feature type="region of interest" description="Disordered" evidence="1">
    <location>
        <begin position="1"/>
        <end position="47"/>
    </location>
</feature>
<dbReference type="PANTHER" id="PTHR36790:SF1">
    <property type="entry name" value="MYELIN TRANSCRIPTION FACTOR"/>
    <property type="match status" value="1"/>
</dbReference>